<protein>
    <recommendedName>
        <fullName evidence="4">Zinc finger CHC2-type domain-containing protein</fullName>
    </recommendedName>
</protein>
<reference evidence="5 6" key="1">
    <citation type="submission" date="2017-10" db="EMBL/GenBank/DDBJ databases">
        <title>The draft genome sequence of Lewinella nigricans NBRC 102662.</title>
        <authorList>
            <person name="Wang K."/>
        </authorList>
    </citation>
    <scope>NUCLEOTIDE SEQUENCE [LARGE SCALE GENOMIC DNA]</scope>
    <source>
        <strain evidence="5 6">NBRC 102662</strain>
    </source>
</reference>
<evidence type="ECO:0000256" key="3">
    <source>
        <dbReference type="ARBA" id="ARBA00022833"/>
    </source>
</evidence>
<dbReference type="GO" id="GO:0008270">
    <property type="term" value="F:zinc ion binding"/>
    <property type="evidence" value="ECO:0007669"/>
    <property type="project" value="UniProtKB-KW"/>
</dbReference>
<dbReference type="InterPro" id="IPR036977">
    <property type="entry name" value="DNA_primase_Znf_CHC2"/>
</dbReference>
<dbReference type="GO" id="GO:0005737">
    <property type="term" value="C:cytoplasm"/>
    <property type="evidence" value="ECO:0007669"/>
    <property type="project" value="TreeGrafter"/>
</dbReference>
<dbReference type="GO" id="GO:0003677">
    <property type="term" value="F:DNA binding"/>
    <property type="evidence" value="ECO:0007669"/>
    <property type="project" value="InterPro"/>
</dbReference>
<dbReference type="AlphaFoldDB" id="A0A2D0NEC3"/>
<keyword evidence="6" id="KW-1185">Reference proteome</keyword>
<dbReference type="PANTHER" id="PTHR30313:SF2">
    <property type="entry name" value="DNA PRIMASE"/>
    <property type="match status" value="1"/>
</dbReference>
<dbReference type="Proteomes" id="UP000223913">
    <property type="component" value="Unassembled WGS sequence"/>
</dbReference>
<dbReference type="EMBL" id="PDUD01000017">
    <property type="protein sequence ID" value="PHN06835.1"/>
    <property type="molecule type" value="Genomic_DNA"/>
</dbReference>
<organism evidence="5 6">
    <name type="scientific">Flavilitoribacter nigricans (strain ATCC 23147 / DSM 23189 / NBRC 102662 / NCIMB 1420 / SS-2)</name>
    <name type="common">Lewinella nigricans</name>
    <dbReference type="NCBI Taxonomy" id="1122177"/>
    <lineage>
        <taxon>Bacteria</taxon>
        <taxon>Pseudomonadati</taxon>
        <taxon>Bacteroidota</taxon>
        <taxon>Saprospiria</taxon>
        <taxon>Saprospirales</taxon>
        <taxon>Lewinellaceae</taxon>
        <taxon>Flavilitoribacter</taxon>
    </lineage>
</organism>
<dbReference type="InterPro" id="IPR050219">
    <property type="entry name" value="DnaG_primase"/>
</dbReference>
<evidence type="ECO:0000259" key="4">
    <source>
        <dbReference type="SMART" id="SM00400"/>
    </source>
</evidence>
<keyword evidence="1" id="KW-0479">Metal-binding</keyword>
<dbReference type="SMART" id="SM00400">
    <property type="entry name" value="ZnF_CHCC"/>
    <property type="match status" value="1"/>
</dbReference>
<evidence type="ECO:0000256" key="2">
    <source>
        <dbReference type="ARBA" id="ARBA00022771"/>
    </source>
</evidence>
<keyword evidence="2" id="KW-0863">Zinc-finger</keyword>
<sequence>MPEEAQEHFMLSTPVYIPKETAEKIKDAAVLTDIVQDFAVLKKQGSSMVGDCPHCHAKKFTLTPGKKIYKCFSGCEKGGNNAVQFLTEMIGKTYQEALLYLADRYNIAITEEKKTKATKAKNRKMKFRDQQLRDSGISEKEQKWFLHKNDANATQVEADRYQAASIDRNWNVVAGDDMVLHYLGLDGQPIKYKANGAREQMLIRVRWANPDLHRSKDGNPMKYQSPYGSGSHLWLPNLIIKAVKQEQIIETLYICEGEKKADKMCLHGMPAVGVMGIHNFATANSMPAVFEQIIKKCAVANVMFVLDADWQDISVKNGKPADTRPKTFFKAVMKFRDYFYSYSGSGVYLNIYFGYGKNKAFKGMDDVLVRELKEKEAQLAEDFKAAMIDREGSGEHVQVHKITEMSDYKLKEFWYLHSNPAFLNHYREELKGLHEFKLGRLRWRYNENEDKFELAQKILPHEQYWTKEEWEDRGGNNRVKYVFNYTNCRHFLRNRGYGLYEHQPDQFRFIHVDSKIVKETTAQKIRRYVMEFTEEIEEKDVLEVLLRGGKQYLGPDKLSDMYQRDLQFMQSDKDCMFLFFKTTYWKITANDIEQRPLSELPHYVWKDKINDFEPTYIGKPMVEVTHEDKKWKLKIADEGKACDMLQFYNNTSMFHWKKLQKLAEDDGKKYYDLKSNTEEITPQDIQLHRSHLVTKMIAAGYVMHDYRDYANMKAIVCMDGIESEVGRSQGGTGKSLWSLQFEQLVPTEVVDGKKKNIEDDNHLYELVDERTHLIIFDDVRVNFPFEWLFSQITRGVEVNPKGERRTKLPPKKFIINTNHAINGEGNSFRRRQYPIAFSDYYNQYRTVGDDFGYQLFHEWDNRQWNLFYNFIATCIQVYLQFGLDHRIPEEDIERRRQRQNMGEKFLDWANLVFDQEPDHTGDPIGIFLNKTCERNYLYGKFLDAFPSERRYCDSRQFKEKLQVYCEYAGLAYNPTAKNDRLRIKSNGKEYFLLTNNQFDASRKASYIDNDDDLRGMNLPFNK</sequence>
<evidence type="ECO:0000313" key="6">
    <source>
        <dbReference type="Proteomes" id="UP000223913"/>
    </source>
</evidence>
<evidence type="ECO:0000256" key="1">
    <source>
        <dbReference type="ARBA" id="ARBA00022723"/>
    </source>
</evidence>
<gene>
    <name evidence="5" type="ORF">CRP01_11160</name>
</gene>
<name>A0A2D0NEC3_FLAN2</name>
<evidence type="ECO:0000313" key="5">
    <source>
        <dbReference type="EMBL" id="PHN06835.1"/>
    </source>
</evidence>
<dbReference type="OrthoDB" id="840343at2"/>
<dbReference type="GO" id="GO:0003899">
    <property type="term" value="F:DNA-directed RNA polymerase activity"/>
    <property type="evidence" value="ECO:0007669"/>
    <property type="project" value="InterPro"/>
</dbReference>
<dbReference type="SUPFAM" id="SSF57783">
    <property type="entry name" value="Zinc beta-ribbon"/>
    <property type="match status" value="1"/>
</dbReference>
<dbReference type="GO" id="GO:0006269">
    <property type="term" value="P:DNA replication, synthesis of primer"/>
    <property type="evidence" value="ECO:0007669"/>
    <property type="project" value="TreeGrafter"/>
</dbReference>
<accession>A0A2D0NEC3</accession>
<comment type="caution">
    <text evidence="5">The sequence shown here is derived from an EMBL/GenBank/DDBJ whole genome shotgun (WGS) entry which is preliminary data.</text>
</comment>
<keyword evidence="3" id="KW-0862">Zinc</keyword>
<dbReference type="PANTHER" id="PTHR30313">
    <property type="entry name" value="DNA PRIMASE"/>
    <property type="match status" value="1"/>
</dbReference>
<proteinExistence type="predicted"/>
<dbReference type="Pfam" id="PF01807">
    <property type="entry name" value="Zn_ribbon_DnaG"/>
    <property type="match status" value="1"/>
</dbReference>
<dbReference type="Gene3D" id="3.90.580.10">
    <property type="entry name" value="Zinc finger, CHC2-type domain"/>
    <property type="match status" value="1"/>
</dbReference>
<feature type="domain" description="Zinc finger CHC2-type" evidence="4">
    <location>
        <begin position="48"/>
        <end position="102"/>
    </location>
</feature>
<dbReference type="InterPro" id="IPR002694">
    <property type="entry name" value="Znf_CHC2"/>
</dbReference>